<evidence type="ECO:0000313" key="3">
    <source>
        <dbReference type="EMBL" id="MQL52519.1"/>
    </source>
</evidence>
<sequence length="170" mass="18452">MKRKKWLIVFGAAILTAALATLSFAASPIKLIVNGQEIKPDVPPQIINDRTMVPVRWVAEALGADVQWSNNRVIKLTSLGIDKMERISSKIAAPEGSLSILTVYSSIIGITATGQNVTVYVQPQDAGYDFVAVEPPVANLPYKESGSGEKMSTFIFTDTKGKELTRVVKM</sequence>
<evidence type="ECO:0000256" key="1">
    <source>
        <dbReference type="SAM" id="SignalP"/>
    </source>
</evidence>
<dbReference type="RefSeq" id="WP_341473880.1">
    <property type="nucleotide sequence ID" value="NZ_WHYR01000023.1"/>
</dbReference>
<feature type="chain" id="PRO_5027120725" description="Copper amine oxidase-like N-terminal domain-containing protein" evidence="1">
    <location>
        <begin position="26"/>
        <end position="170"/>
    </location>
</feature>
<feature type="signal peptide" evidence="1">
    <location>
        <begin position="1"/>
        <end position="25"/>
    </location>
</feature>
<keyword evidence="4" id="KW-1185">Reference proteome</keyword>
<keyword evidence="1" id="KW-0732">Signal</keyword>
<dbReference type="Proteomes" id="UP000441717">
    <property type="component" value="Unassembled WGS sequence"/>
</dbReference>
<dbReference type="InterPro" id="IPR012854">
    <property type="entry name" value="Cu_amine_oxidase-like_N"/>
</dbReference>
<dbReference type="EMBL" id="WHYR01000023">
    <property type="protein sequence ID" value="MQL52519.1"/>
    <property type="molecule type" value="Genomic_DNA"/>
</dbReference>
<dbReference type="SUPFAM" id="SSF55383">
    <property type="entry name" value="Copper amine oxidase, domain N"/>
    <property type="match status" value="1"/>
</dbReference>
<evidence type="ECO:0000313" key="4">
    <source>
        <dbReference type="Proteomes" id="UP000441717"/>
    </source>
</evidence>
<reference evidence="3 4" key="1">
    <citation type="submission" date="2019-10" db="EMBL/GenBank/DDBJ databases">
        <title>Comparative genomics of sulfur disproportionating microorganisms.</title>
        <authorList>
            <person name="Ward L.M."/>
            <person name="Bertran E."/>
            <person name="Johnston D."/>
        </authorList>
    </citation>
    <scope>NUCLEOTIDE SEQUENCE [LARGE SCALE GENOMIC DNA]</scope>
    <source>
        <strain evidence="3 4">DSM 14055</strain>
    </source>
</reference>
<accession>A0A6N7ISM9</accession>
<name>A0A6N7ISM9_9FIRM</name>
<protein>
    <recommendedName>
        <fullName evidence="2">Copper amine oxidase-like N-terminal domain-containing protein</fullName>
    </recommendedName>
</protein>
<proteinExistence type="predicted"/>
<evidence type="ECO:0000259" key="2">
    <source>
        <dbReference type="Pfam" id="PF07833"/>
    </source>
</evidence>
<dbReference type="AlphaFoldDB" id="A0A6N7ISM9"/>
<dbReference type="InterPro" id="IPR036582">
    <property type="entry name" value="Mao_N_sf"/>
</dbReference>
<gene>
    <name evidence="3" type="ORF">GFC01_09645</name>
</gene>
<dbReference type="Gene3D" id="3.30.457.10">
    <property type="entry name" value="Copper amine oxidase-like, N-terminal domain"/>
    <property type="match status" value="1"/>
</dbReference>
<dbReference type="Pfam" id="PF07833">
    <property type="entry name" value="Cu_amine_oxidN1"/>
    <property type="match status" value="1"/>
</dbReference>
<organism evidence="3 4">
    <name type="scientific">Desulfofundulus thermobenzoicus</name>
    <dbReference type="NCBI Taxonomy" id="29376"/>
    <lineage>
        <taxon>Bacteria</taxon>
        <taxon>Bacillati</taxon>
        <taxon>Bacillota</taxon>
        <taxon>Clostridia</taxon>
        <taxon>Eubacteriales</taxon>
        <taxon>Peptococcaceae</taxon>
        <taxon>Desulfofundulus</taxon>
    </lineage>
</organism>
<feature type="domain" description="Copper amine oxidase-like N-terminal" evidence="2">
    <location>
        <begin position="20"/>
        <end position="71"/>
    </location>
</feature>
<comment type="caution">
    <text evidence="3">The sequence shown here is derived from an EMBL/GenBank/DDBJ whole genome shotgun (WGS) entry which is preliminary data.</text>
</comment>